<organism evidence="1 2">
    <name type="scientific">Alicyclobacillus macrosporangiidus</name>
    <dbReference type="NCBI Taxonomy" id="392015"/>
    <lineage>
        <taxon>Bacteria</taxon>
        <taxon>Bacillati</taxon>
        <taxon>Bacillota</taxon>
        <taxon>Bacilli</taxon>
        <taxon>Bacillales</taxon>
        <taxon>Alicyclobacillaceae</taxon>
        <taxon>Alicyclobacillus</taxon>
    </lineage>
</organism>
<keyword evidence="2" id="KW-1185">Reference proteome</keyword>
<protein>
    <submittedName>
        <fullName evidence="1">Uncharacterized protein</fullName>
    </submittedName>
</protein>
<dbReference type="STRING" id="392015.SAMN05421543_11384"/>
<name>A0A1I7K3X6_9BACL</name>
<dbReference type="Proteomes" id="UP000183508">
    <property type="component" value="Unassembled WGS sequence"/>
</dbReference>
<proteinExistence type="predicted"/>
<evidence type="ECO:0000313" key="1">
    <source>
        <dbReference type="EMBL" id="SFU92147.1"/>
    </source>
</evidence>
<accession>A0A1I7K3X6</accession>
<dbReference type="AlphaFoldDB" id="A0A1I7K3X6"/>
<evidence type="ECO:0000313" key="2">
    <source>
        <dbReference type="Proteomes" id="UP000183508"/>
    </source>
</evidence>
<reference evidence="2" key="1">
    <citation type="submission" date="2016-10" db="EMBL/GenBank/DDBJ databases">
        <authorList>
            <person name="Varghese N."/>
        </authorList>
    </citation>
    <scope>NUCLEOTIDE SEQUENCE [LARGE SCALE GENOMIC DNA]</scope>
    <source>
        <strain evidence="2">DSM 17980</strain>
    </source>
</reference>
<sequence>MWRAESRCSWYGFVEGVLRYVMAASVFFDMLWRERQSSSGAYAERCTYAAVARCKNFIQSANVHRIDKPLQF</sequence>
<gene>
    <name evidence="1" type="ORF">SAMN05421543_11384</name>
</gene>
<dbReference type="EMBL" id="FPBV01000013">
    <property type="protein sequence ID" value="SFU92147.1"/>
    <property type="molecule type" value="Genomic_DNA"/>
</dbReference>